<evidence type="ECO:0000259" key="5">
    <source>
        <dbReference type="Pfam" id="PF00134"/>
    </source>
</evidence>
<dbReference type="InterPro" id="IPR036915">
    <property type="entry name" value="Cyclin-like_sf"/>
</dbReference>
<keyword evidence="3" id="KW-0131">Cell cycle</keyword>
<organism evidence="6 8">
    <name type="scientific">Medicago truncatula</name>
    <name type="common">Barrel medic</name>
    <name type="synonym">Medicago tribuloides</name>
    <dbReference type="NCBI Taxonomy" id="3880"/>
    <lineage>
        <taxon>Eukaryota</taxon>
        <taxon>Viridiplantae</taxon>
        <taxon>Streptophyta</taxon>
        <taxon>Embryophyta</taxon>
        <taxon>Tracheophyta</taxon>
        <taxon>Spermatophyta</taxon>
        <taxon>Magnoliopsida</taxon>
        <taxon>eudicotyledons</taxon>
        <taxon>Gunneridae</taxon>
        <taxon>Pentapetalae</taxon>
        <taxon>rosids</taxon>
        <taxon>fabids</taxon>
        <taxon>Fabales</taxon>
        <taxon>Fabaceae</taxon>
        <taxon>Papilionoideae</taxon>
        <taxon>50 kb inversion clade</taxon>
        <taxon>NPAAA clade</taxon>
        <taxon>Hologalegina</taxon>
        <taxon>IRL clade</taxon>
        <taxon>Trifolieae</taxon>
        <taxon>Medicago</taxon>
    </lineage>
</organism>
<keyword evidence="2" id="KW-0132">Cell division</keyword>
<dbReference type="InterPro" id="IPR006671">
    <property type="entry name" value="Cyclin_N"/>
</dbReference>
<dbReference type="Gene3D" id="1.10.472.10">
    <property type="entry name" value="Cyclin-like"/>
    <property type="match status" value="2"/>
</dbReference>
<dbReference type="SUPFAM" id="SSF47954">
    <property type="entry name" value="Cyclin-like"/>
    <property type="match status" value="1"/>
</dbReference>
<proteinExistence type="predicted"/>
<dbReference type="EnsemblPlants" id="KEH41370">
    <property type="protein sequence ID" value="KEH41370"/>
    <property type="gene ID" value="MTR_1g050318"/>
</dbReference>
<feature type="domain" description="Cyclin N-terminal" evidence="5">
    <location>
        <begin position="23"/>
        <end position="131"/>
    </location>
</feature>
<keyword evidence="8" id="KW-1185">Reference proteome</keyword>
<name>A0A072VTG6_MEDTR</name>
<evidence type="ECO:0000256" key="1">
    <source>
        <dbReference type="ARBA" id="ARBA00011177"/>
    </source>
</evidence>
<evidence type="ECO:0000313" key="8">
    <source>
        <dbReference type="Proteomes" id="UP000002051"/>
    </source>
</evidence>
<reference evidence="6 8" key="2">
    <citation type="journal article" date="2014" name="BMC Genomics">
        <title>An improved genome release (version Mt4.0) for the model legume Medicago truncatula.</title>
        <authorList>
            <person name="Tang H."/>
            <person name="Krishnakumar V."/>
            <person name="Bidwell S."/>
            <person name="Rosen B."/>
            <person name="Chan A."/>
            <person name="Zhou S."/>
            <person name="Gentzbittel L."/>
            <person name="Childs K.L."/>
            <person name="Yandell M."/>
            <person name="Gundlach H."/>
            <person name="Mayer K.F."/>
            <person name="Schwartz D.C."/>
            <person name="Town C.D."/>
        </authorList>
    </citation>
    <scope>GENOME REANNOTATION</scope>
    <source>
        <strain evidence="6">A17</strain>
        <strain evidence="7 8">cv. Jemalong A17</strain>
    </source>
</reference>
<dbReference type="AlphaFoldDB" id="A0A072VTG6"/>
<dbReference type="GO" id="GO:0051301">
    <property type="term" value="P:cell division"/>
    <property type="evidence" value="ECO:0007669"/>
    <property type="project" value="UniProtKB-KW"/>
</dbReference>
<dbReference type="GO" id="GO:0005634">
    <property type="term" value="C:nucleus"/>
    <property type="evidence" value="ECO:0000318"/>
    <property type="project" value="GO_Central"/>
</dbReference>
<evidence type="ECO:0000256" key="3">
    <source>
        <dbReference type="ARBA" id="ARBA00023306"/>
    </source>
</evidence>
<sequence>MESEVEFHEDLNEKVKETIRGYSKSETDFMACNDFFRSEPNISFRRKAVSTIAVLWRRYCAKAFVPNLDTYVPYLAMNYFDRYVSRNQKAVEGIEGGGGAEKLELISVSCLYIAGNIRNIHISTHIVITKPDMVMKIVNDIQSVLNIGEGWQLNSITAFSFLDYYYSYFKPIGVFKYRWLNEIIVQAQGEHGFADYRPSIIAFAAFMAACKRAYPSKQDEIEHALRLSEIGPRAQVEECANMLVILCDEKHIKIEPSETKDVTEKAVKARIPSALGKGKAVMEEGPLPCDKKHNTIEASETEDVKARIPSTSEKTNAEREDGSLLGVDFHQKFLELVAPKPATMNFGLKWISRERKLVQPASIGCSSCIIL</sequence>
<comment type="subunit">
    <text evidence="1">Interacts with the CDC2 protein kinase to form a serine/threonine kinase holoenzyme complex also known as maturation promoting factor (MPF). The cyclin subunit imparts substrate specificity to the complex.</text>
</comment>
<dbReference type="GO" id="GO:0016538">
    <property type="term" value="F:cyclin-dependent protein serine/threonine kinase regulator activity"/>
    <property type="evidence" value="ECO:0000318"/>
    <property type="project" value="GO_Central"/>
</dbReference>
<dbReference type="InterPro" id="IPR039361">
    <property type="entry name" value="Cyclin"/>
</dbReference>
<protein>
    <recommendedName>
        <fullName evidence="4">B-like cyclin</fullName>
    </recommendedName>
</protein>
<accession>A0A072VTG6</accession>
<evidence type="ECO:0000313" key="6">
    <source>
        <dbReference type="EMBL" id="KEH41370.1"/>
    </source>
</evidence>
<dbReference type="HOGENOM" id="CLU_746741_0_0_1"/>
<dbReference type="STRING" id="3880.A0A072VTG6"/>
<dbReference type="Pfam" id="PF00134">
    <property type="entry name" value="Cyclin_N"/>
    <property type="match status" value="1"/>
</dbReference>
<evidence type="ECO:0000313" key="7">
    <source>
        <dbReference type="EnsemblPlants" id="KEH41370"/>
    </source>
</evidence>
<dbReference type="Proteomes" id="UP000002051">
    <property type="component" value="Unassembled WGS sequence"/>
</dbReference>
<evidence type="ECO:0000256" key="2">
    <source>
        <dbReference type="ARBA" id="ARBA00022618"/>
    </source>
</evidence>
<reference evidence="7" key="3">
    <citation type="submission" date="2015-04" db="UniProtKB">
        <authorList>
            <consortium name="EnsemblPlants"/>
        </authorList>
    </citation>
    <scope>IDENTIFICATION</scope>
    <source>
        <strain evidence="7">cv. Jemalong A17</strain>
    </source>
</reference>
<dbReference type="GO" id="GO:0000307">
    <property type="term" value="C:cyclin-dependent protein kinase holoenzyme complex"/>
    <property type="evidence" value="ECO:0000318"/>
    <property type="project" value="GO_Central"/>
</dbReference>
<evidence type="ECO:0000256" key="4">
    <source>
        <dbReference type="ARBA" id="ARBA00032263"/>
    </source>
</evidence>
<dbReference type="GO" id="GO:0000082">
    <property type="term" value="P:G1/S transition of mitotic cell cycle"/>
    <property type="evidence" value="ECO:0000318"/>
    <property type="project" value="GO_Central"/>
</dbReference>
<dbReference type="PANTHER" id="PTHR10177">
    <property type="entry name" value="CYCLINS"/>
    <property type="match status" value="1"/>
</dbReference>
<dbReference type="EMBL" id="CM001217">
    <property type="protein sequence ID" value="KEH41370.1"/>
    <property type="molecule type" value="Genomic_DNA"/>
</dbReference>
<reference evidence="6 8" key="1">
    <citation type="journal article" date="2011" name="Nature">
        <title>The Medicago genome provides insight into the evolution of rhizobial symbioses.</title>
        <authorList>
            <person name="Young N.D."/>
            <person name="Debelle F."/>
            <person name="Oldroyd G.E."/>
            <person name="Geurts R."/>
            <person name="Cannon S.B."/>
            <person name="Udvardi M.K."/>
            <person name="Benedito V.A."/>
            <person name="Mayer K.F."/>
            <person name="Gouzy J."/>
            <person name="Schoof H."/>
            <person name="Van de Peer Y."/>
            <person name="Proost S."/>
            <person name="Cook D.R."/>
            <person name="Meyers B.C."/>
            <person name="Spannagl M."/>
            <person name="Cheung F."/>
            <person name="De Mita S."/>
            <person name="Krishnakumar V."/>
            <person name="Gundlach H."/>
            <person name="Zhou S."/>
            <person name="Mudge J."/>
            <person name="Bharti A.K."/>
            <person name="Murray J.D."/>
            <person name="Naoumkina M.A."/>
            <person name="Rosen B."/>
            <person name="Silverstein K.A."/>
            <person name="Tang H."/>
            <person name="Rombauts S."/>
            <person name="Zhao P.X."/>
            <person name="Zhou P."/>
            <person name="Barbe V."/>
            <person name="Bardou P."/>
            <person name="Bechner M."/>
            <person name="Bellec A."/>
            <person name="Berger A."/>
            <person name="Berges H."/>
            <person name="Bidwell S."/>
            <person name="Bisseling T."/>
            <person name="Choisne N."/>
            <person name="Couloux A."/>
            <person name="Denny R."/>
            <person name="Deshpande S."/>
            <person name="Dai X."/>
            <person name="Doyle J.J."/>
            <person name="Dudez A.M."/>
            <person name="Farmer A.D."/>
            <person name="Fouteau S."/>
            <person name="Franken C."/>
            <person name="Gibelin C."/>
            <person name="Gish J."/>
            <person name="Goldstein S."/>
            <person name="Gonzalez A.J."/>
            <person name="Green P.J."/>
            <person name="Hallab A."/>
            <person name="Hartog M."/>
            <person name="Hua A."/>
            <person name="Humphray S.J."/>
            <person name="Jeong D.H."/>
            <person name="Jing Y."/>
            <person name="Jocker A."/>
            <person name="Kenton S.M."/>
            <person name="Kim D.J."/>
            <person name="Klee K."/>
            <person name="Lai H."/>
            <person name="Lang C."/>
            <person name="Lin S."/>
            <person name="Macmil S.L."/>
            <person name="Magdelenat G."/>
            <person name="Matthews L."/>
            <person name="McCorrison J."/>
            <person name="Monaghan E.L."/>
            <person name="Mun J.H."/>
            <person name="Najar F.Z."/>
            <person name="Nicholson C."/>
            <person name="Noirot C."/>
            <person name="O'Bleness M."/>
            <person name="Paule C.R."/>
            <person name="Poulain J."/>
            <person name="Prion F."/>
            <person name="Qin B."/>
            <person name="Qu C."/>
            <person name="Retzel E.F."/>
            <person name="Riddle C."/>
            <person name="Sallet E."/>
            <person name="Samain S."/>
            <person name="Samson N."/>
            <person name="Sanders I."/>
            <person name="Saurat O."/>
            <person name="Scarpelli C."/>
            <person name="Schiex T."/>
            <person name="Segurens B."/>
            <person name="Severin A.J."/>
            <person name="Sherrier D.J."/>
            <person name="Shi R."/>
            <person name="Sims S."/>
            <person name="Singer S.R."/>
            <person name="Sinharoy S."/>
            <person name="Sterck L."/>
            <person name="Viollet A."/>
            <person name="Wang B.B."/>
            <person name="Wang K."/>
            <person name="Wang M."/>
            <person name="Wang X."/>
            <person name="Warfsmann J."/>
            <person name="Weissenbach J."/>
            <person name="White D.D."/>
            <person name="White J.D."/>
            <person name="Wiley G.B."/>
            <person name="Wincker P."/>
            <person name="Xing Y."/>
            <person name="Yang L."/>
            <person name="Yao Z."/>
            <person name="Ying F."/>
            <person name="Zhai J."/>
            <person name="Zhou L."/>
            <person name="Zuber A."/>
            <person name="Denarie J."/>
            <person name="Dixon R.A."/>
            <person name="May G.D."/>
            <person name="Schwartz D.C."/>
            <person name="Rogers J."/>
            <person name="Quetier F."/>
            <person name="Town C.D."/>
            <person name="Roe B.A."/>
        </authorList>
    </citation>
    <scope>NUCLEOTIDE SEQUENCE [LARGE SCALE GENOMIC DNA]</scope>
    <source>
        <strain evidence="6">A17</strain>
        <strain evidence="7 8">cv. Jemalong A17</strain>
    </source>
</reference>
<dbReference type="GO" id="GO:0005737">
    <property type="term" value="C:cytoplasm"/>
    <property type="evidence" value="ECO:0000318"/>
    <property type="project" value="GO_Central"/>
</dbReference>
<gene>
    <name evidence="6" type="ordered locus">MTR_1g050318</name>
</gene>